<comment type="caution">
    <text evidence="2">The sequence shown here is derived from an EMBL/GenBank/DDBJ whole genome shotgun (WGS) entry which is preliminary data.</text>
</comment>
<dbReference type="Gene3D" id="3.90.226.10">
    <property type="entry name" value="2-enoyl-CoA Hydratase, Chain A, domain 1"/>
    <property type="match status" value="1"/>
</dbReference>
<dbReference type="CDD" id="cd06558">
    <property type="entry name" value="crotonase-like"/>
    <property type="match status" value="1"/>
</dbReference>
<dbReference type="Proteomes" id="UP001165060">
    <property type="component" value="Unassembled WGS sequence"/>
</dbReference>
<dbReference type="Pfam" id="PF00378">
    <property type="entry name" value="ECH_1"/>
    <property type="match status" value="1"/>
</dbReference>
<dbReference type="InterPro" id="IPR029045">
    <property type="entry name" value="ClpP/crotonase-like_dom_sf"/>
</dbReference>
<dbReference type="PANTHER" id="PTHR43802:SF1">
    <property type="entry name" value="IP11341P-RELATED"/>
    <property type="match status" value="1"/>
</dbReference>
<name>A0ABQ6MMH4_9STRA</name>
<protein>
    <recommendedName>
        <fullName evidence="4">Enoyl-CoA hydratase</fullName>
    </recommendedName>
</protein>
<dbReference type="PANTHER" id="PTHR43802">
    <property type="entry name" value="ENOYL-COA HYDRATASE"/>
    <property type="match status" value="1"/>
</dbReference>
<sequence length="291" mass="30858">MPLSMLSISPPSAPPSLPPSVLWHSSLLEDTPSKYLVTLTLNRPSKLNAFTAPLLDGLCACLSKLLSLPPEELAAVVLTGAGRAFCAGADLSDPPDPRVHSSLRPADLRRNPVHLMSQLRVPVVGALNGPAFTGGLELALACDVLVAGPALVMRDTHCRFGIAPCWGLSQRLQRIVGRGRASYVSLAGQPVDAATALRWGLVQEVVGGGEGAALERARELCEDIGAQDAGMVAFYKRNLEGGGGMTLGDGMEFERERADGYYRTQGKQMLDNVRAFMGGGDEEGAWLRSNL</sequence>
<proteinExistence type="inferred from homology"/>
<reference evidence="2 3" key="1">
    <citation type="journal article" date="2023" name="Commun. Biol.">
        <title>Genome analysis of Parmales, the sister group of diatoms, reveals the evolutionary specialization of diatoms from phago-mixotrophs to photoautotrophs.</title>
        <authorList>
            <person name="Ban H."/>
            <person name="Sato S."/>
            <person name="Yoshikawa S."/>
            <person name="Yamada K."/>
            <person name="Nakamura Y."/>
            <person name="Ichinomiya M."/>
            <person name="Sato N."/>
            <person name="Blanc-Mathieu R."/>
            <person name="Endo H."/>
            <person name="Kuwata A."/>
            <person name="Ogata H."/>
        </authorList>
    </citation>
    <scope>NUCLEOTIDE SEQUENCE [LARGE SCALE GENOMIC DNA]</scope>
</reference>
<dbReference type="EMBL" id="BRYB01004321">
    <property type="protein sequence ID" value="GMI29124.1"/>
    <property type="molecule type" value="Genomic_DNA"/>
</dbReference>
<gene>
    <name evidence="2" type="ORF">TeGR_g4435</name>
</gene>
<organism evidence="2 3">
    <name type="scientific">Tetraparma gracilis</name>
    <dbReference type="NCBI Taxonomy" id="2962635"/>
    <lineage>
        <taxon>Eukaryota</taxon>
        <taxon>Sar</taxon>
        <taxon>Stramenopiles</taxon>
        <taxon>Ochrophyta</taxon>
        <taxon>Bolidophyceae</taxon>
        <taxon>Parmales</taxon>
        <taxon>Triparmaceae</taxon>
        <taxon>Tetraparma</taxon>
    </lineage>
</organism>
<keyword evidence="3" id="KW-1185">Reference proteome</keyword>
<evidence type="ECO:0000313" key="3">
    <source>
        <dbReference type="Proteomes" id="UP001165060"/>
    </source>
</evidence>
<accession>A0ABQ6MMH4</accession>
<evidence type="ECO:0008006" key="4">
    <source>
        <dbReference type="Google" id="ProtNLM"/>
    </source>
</evidence>
<comment type="similarity">
    <text evidence="1">Belongs to the enoyl-CoA hydratase/isomerase family.</text>
</comment>
<evidence type="ECO:0000313" key="2">
    <source>
        <dbReference type="EMBL" id="GMI29124.1"/>
    </source>
</evidence>
<dbReference type="SUPFAM" id="SSF52096">
    <property type="entry name" value="ClpP/crotonase"/>
    <property type="match status" value="1"/>
</dbReference>
<evidence type="ECO:0000256" key="1">
    <source>
        <dbReference type="ARBA" id="ARBA00005254"/>
    </source>
</evidence>
<dbReference type="InterPro" id="IPR001753">
    <property type="entry name" value="Enoyl-CoA_hydra/iso"/>
</dbReference>